<dbReference type="PROSITE" id="PS50007">
    <property type="entry name" value="PIPLC_X_DOMAIN"/>
    <property type="match status" value="1"/>
</dbReference>
<dbReference type="Gene3D" id="3.20.20.190">
    <property type="entry name" value="Phosphatidylinositol (PI) phosphodiesterase"/>
    <property type="match status" value="2"/>
</dbReference>
<dbReference type="Pfam" id="PF00388">
    <property type="entry name" value="PI-PLC-X"/>
    <property type="match status" value="1"/>
</dbReference>
<dbReference type="PANTHER" id="PTHR10336">
    <property type="entry name" value="PHOSPHOINOSITIDE-SPECIFIC PHOSPHOLIPASE C FAMILY PROTEIN"/>
    <property type="match status" value="1"/>
</dbReference>
<comment type="catalytic activity">
    <reaction evidence="1">
        <text>a 1,2-diacyl-sn-glycero-3-phospho-(1D-myo-inositol-4,5-bisphosphate) + H2O = 1D-myo-inositol 1,4,5-trisphosphate + a 1,2-diacyl-sn-glycerol + H(+)</text>
        <dbReference type="Rhea" id="RHEA:33179"/>
        <dbReference type="ChEBI" id="CHEBI:15377"/>
        <dbReference type="ChEBI" id="CHEBI:15378"/>
        <dbReference type="ChEBI" id="CHEBI:17815"/>
        <dbReference type="ChEBI" id="CHEBI:58456"/>
        <dbReference type="ChEBI" id="CHEBI:203600"/>
        <dbReference type="EC" id="3.1.4.11"/>
    </reaction>
</comment>
<proteinExistence type="predicted"/>
<keyword evidence="1" id="KW-0442">Lipid degradation</keyword>
<dbReference type="PRINTS" id="PR00390">
    <property type="entry name" value="PHPHLIPASEC"/>
</dbReference>
<dbReference type="GO" id="GO:0016042">
    <property type="term" value="P:lipid catabolic process"/>
    <property type="evidence" value="ECO:0007669"/>
    <property type="project" value="UniProtKB-KW"/>
</dbReference>
<accession>A0A7S4GJE8</accession>
<dbReference type="InterPro" id="IPR017946">
    <property type="entry name" value="PLC-like_Pdiesterase_TIM-brl"/>
</dbReference>
<sequence length="283" mass="31789">MEDVKDAITGEDDVDVDERSIPMQPVSSAHEDWLDRPFKNFQVASSHNSYLHSLQFLSSAGTRGVKQAMNKGARMVELDVYARNIHAGDFEPVVAHGEVVNDLHLKVTSACPFEEFIKCIAEEAWANTDDPFFLCIENVTAGENETGDRMADAVQQHMPEERLLPHEMNLHETPFRDLLGKLIIINGRDCGGRWEQQWTVDFDRMGGFSNTDMADGPDVLDVNNICRVYPSGNMSGLMSNNFDPEPFLGKASFVALNYQTHDENLEKAINHFEGCSFKLKDDC</sequence>
<keyword evidence="1" id="KW-0443">Lipid metabolism</keyword>
<keyword evidence="1" id="KW-0378">Hydrolase</keyword>
<gene>
    <name evidence="3" type="ORF">EGYM00163_LOCUS50244</name>
</gene>
<protein>
    <recommendedName>
        <fullName evidence="1">Phosphoinositide phospholipase C</fullName>
        <ecNumber evidence="1">3.1.4.11</ecNumber>
    </recommendedName>
</protein>
<dbReference type="EMBL" id="HBJA01146017">
    <property type="protein sequence ID" value="CAE0838872.1"/>
    <property type="molecule type" value="Transcribed_RNA"/>
</dbReference>
<evidence type="ECO:0000313" key="3">
    <source>
        <dbReference type="EMBL" id="CAE0838872.1"/>
    </source>
</evidence>
<organism evidence="3">
    <name type="scientific">Eutreptiella gymnastica</name>
    <dbReference type="NCBI Taxonomy" id="73025"/>
    <lineage>
        <taxon>Eukaryota</taxon>
        <taxon>Discoba</taxon>
        <taxon>Euglenozoa</taxon>
        <taxon>Euglenida</taxon>
        <taxon>Spirocuta</taxon>
        <taxon>Euglenophyceae</taxon>
        <taxon>Eutreptiales</taxon>
        <taxon>Eutreptiaceae</taxon>
        <taxon>Eutreptiella</taxon>
    </lineage>
</organism>
<evidence type="ECO:0000259" key="2">
    <source>
        <dbReference type="SMART" id="SM00148"/>
    </source>
</evidence>
<dbReference type="EC" id="3.1.4.11" evidence="1"/>
<dbReference type="SUPFAM" id="SSF51695">
    <property type="entry name" value="PLC-like phosphodiesterases"/>
    <property type="match status" value="1"/>
</dbReference>
<dbReference type="InterPro" id="IPR001192">
    <property type="entry name" value="PI-PLC_fam"/>
</dbReference>
<name>A0A7S4GJE8_9EUGL</name>
<evidence type="ECO:0000256" key="1">
    <source>
        <dbReference type="RuleBase" id="RU361133"/>
    </source>
</evidence>
<feature type="domain" description="Phosphatidylinositol-specific phospholipase C X" evidence="2">
    <location>
        <begin position="32"/>
        <end position="188"/>
    </location>
</feature>
<dbReference type="GO" id="GO:0004435">
    <property type="term" value="F:phosphatidylinositol-4,5-bisphosphate phospholipase C activity"/>
    <property type="evidence" value="ECO:0007669"/>
    <property type="project" value="UniProtKB-EC"/>
</dbReference>
<dbReference type="SMART" id="SM00148">
    <property type="entry name" value="PLCXc"/>
    <property type="match status" value="1"/>
</dbReference>
<dbReference type="AlphaFoldDB" id="A0A7S4GJE8"/>
<reference evidence="3" key="1">
    <citation type="submission" date="2021-01" db="EMBL/GenBank/DDBJ databases">
        <authorList>
            <person name="Corre E."/>
            <person name="Pelletier E."/>
            <person name="Niang G."/>
            <person name="Scheremetjew M."/>
            <person name="Finn R."/>
            <person name="Kale V."/>
            <person name="Holt S."/>
            <person name="Cochrane G."/>
            <person name="Meng A."/>
            <person name="Brown T."/>
            <person name="Cohen L."/>
        </authorList>
    </citation>
    <scope>NUCLEOTIDE SEQUENCE</scope>
    <source>
        <strain evidence="3">CCMP1594</strain>
    </source>
</reference>
<dbReference type="InterPro" id="IPR000909">
    <property type="entry name" value="PLipase_C_PInositol-sp_X_dom"/>
</dbReference>
<dbReference type="GO" id="GO:0035556">
    <property type="term" value="P:intracellular signal transduction"/>
    <property type="evidence" value="ECO:0007669"/>
    <property type="project" value="InterPro"/>
</dbReference>